<dbReference type="Pfam" id="PF11258">
    <property type="entry name" value="DUF3048"/>
    <property type="match status" value="1"/>
</dbReference>
<dbReference type="Gene3D" id="3.50.90.10">
    <property type="entry name" value="YerB-like"/>
    <property type="match status" value="1"/>
</dbReference>
<feature type="domain" description="DUF3048" evidence="3">
    <location>
        <begin position="248"/>
        <end position="344"/>
    </location>
</feature>
<evidence type="ECO:0000259" key="2">
    <source>
        <dbReference type="Pfam" id="PF11258"/>
    </source>
</evidence>
<name>A0A1F7VFK9_9BACT</name>
<evidence type="ECO:0000313" key="4">
    <source>
        <dbReference type="EMBL" id="OGL88794.1"/>
    </source>
</evidence>
<dbReference type="InterPro" id="IPR023158">
    <property type="entry name" value="YerB-like_sf"/>
</dbReference>
<dbReference type="AlphaFoldDB" id="A0A1F7VFK9"/>
<dbReference type="Pfam" id="PF17479">
    <property type="entry name" value="DUF3048_C"/>
    <property type="match status" value="1"/>
</dbReference>
<accession>A0A1F7VFK9</accession>
<proteinExistence type="predicted"/>
<evidence type="ECO:0000256" key="1">
    <source>
        <dbReference type="SAM" id="Phobius"/>
    </source>
</evidence>
<feature type="transmembrane region" description="Helical" evidence="1">
    <location>
        <begin position="20"/>
        <end position="41"/>
    </location>
</feature>
<evidence type="ECO:0000313" key="5">
    <source>
        <dbReference type="Proteomes" id="UP000176678"/>
    </source>
</evidence>
<protein>
    <recommendedName>
        <fullName evidence="6">DUF3048 domain-containing protein</fullName>
    </recommendedName>
</protein>
<organism evidence="4 5">
    <name type="scientific">Candidatus Uhrbacteria bacterium RIFCSPLOWO2_02_FULL_51_9</name>
    <dbReference type="NCBI Taxonomy" id="1802410"/>
    <lineage>
        <taxon>Bacteria</taxon>
        <taxon>Candidatus Uhriibacteriota</taxon>
    </lineage>
</organism>
<keyword evidence="1" id="KW-1133">Transmembrane helix</keyword>
<evidence type="ECO:0008006" key="6">
    <source>
        <dbReference type="Google" id="ProtNLM"/>
    </source>
</evidence>
<sequence>MENHNNEEKKKQESRDVAVLLLFVVLLLLAWIIFGVVWALVTRVPDLRTPVREMGAPMVTSTPAPPRLLLNGAAAAQPEVAEPVIGVMIDMHRDAQPVSGIEAAQVVYEVPVEGGIHRLLALFTKSALVSEVGPVRSARPYFVDIAGEYGALYMHVGGSPAAVLQLNNDRKVTNLDQWYFSQYYWRDRRRASPHHIYTSSSRFGNAAQARGMVTSTFGSWLFTDEQPTLWNEARTISFPLVNQGRPLWKFFENGYRRMLGDTEYRTRSGAFVSVNTIIVQQVRQKVLDAEGRLELGVHEEGFAWFLRDGRVAHGFWKYNKKEHRTRWYDDQGNEVGLKPGPIWVHVVPVGVEPRF</sequence>
<dbReference type="SUPFAM" id="SSF159774">
    <property type="entry name" value="YerB-like"/>
    <property type="match status" value="1"/>
</dbReference>
<dbReference type="EMBL" id="MGES01000026">
    <property type="protein sequence ID" value="OGL88794.1"/>
    <property type="molecule type" value="Genomic_DNA"/>
</dbReference>
<comment type="caution">
    <text evidence="4">The sequence shown here is derived from an EMBL/GenBank/DDBJ whole genome shotgun (WGS) entry which is preliminary data.</text>
</comment>
<reference evidence="4 5" key="1">
    <citation type="journal article" date="2016" name="Nat. Commun.">
        <title>Thousands of microbial genomes shed light on interconnected biogeochemical processes in an aquifer system.</title>
        <authorList>
            <person name="Anantharaman K."/>
            <person name="Brown C.T."/>
            <person name="Hug L.A."/>
            <person name="Sharon I."/>
            <person name="Castelle C.J."/>
            <person name="Probst A.J."/>
            <person name="Thomas B.C."/>
            <person name="Singh A."/>
            <person name="Wilkins M.J."/>
            <person name="Karaoz U."/>
            <person name="Brodie E.L."/>
            <person name="Williams K.H."/>
            <person name="Hubbard S.S."/>
            <person name="Banfield J.F."/>
        </authorList>
    </citation>
    <scope>NUCLEOTIDE SEQUENCE [LARGE SCALE GENOMIC DNA]</scope>
</reference>
<keyword evidence="1" id="KW-0812">Transmembrane</keyword>
<dbReference type="STRING" id="1802410.A3H75_00025"/>
<dbReference type="Proteomes" id="UP000176678">
    <property type="component" value="Unassembled WGS sequence"/>
</dbReference>
<evidence type="ECO:0000259" key="3">
    <source>
        <dbReference type="Pfam" id="PF17479"/>
    </source>
</evidence>
<feature type="domain" description="DUF3048" evidence="2">
    <location>
        <begin position="76"/>
        <end position="211"/>
    </location>
</feature>
<dbReference type="InterPro" id="IPR021416">
    <property type="entry name" value="DUF3048_N"/>
</dbReference>
<dbReference type="InterPro" id="IPR035328">
    <property type="entry name" value="DUF3048_C"/>
</dbReference>
<keyword evidence="1" id="KW-0472">Membrane</keyword>
<gene>
    <name evidence="4" type="ORF">A3H75_00025</name>
</gene>